<protein>
    <recommendedName>
        <fullName evidence="3">Membrane-anchored protein</fullName>
    </recommendedName>
</protein>
<name>A0A0B8T767_9SPHI</name>
<dbReference type="InterPro" id="IPR025833">
    <property type="entry name" value="GDYXXLXY"/>
</dbReference>
<organism evidence="1 2">
    <name type="scientific">Sphingobacterium deserti</name>
    <dbReference type="NCBI Taxonomy" id="1229276"/>
    <lineage>
        <taxon>Bacteria</taxon>
        <taxon>Pseudomonadati</taxon>
        <taxon>Bacteroidota</taxon>
        <taxon>Sphingobacteriia</taxon>
        <taxon>Sphingobacteriales</taxon>
        <taxon>Sphingobacteriaceae</taxon>
        <taxon>Sphingobacterium</taxon>
    </lineage>
</organism>
<dbReference type="EMBL" id="JJMU01000050">
    <property type="protein sequence ID" value="KGE13490.1"/>
    <property type="molecule type" value="Genomic_DNA"/>
</dbReference>
<dbReference type="Proteomes" id="UP000031802">
    <property type="component" value="Unassembled WGS sequence"/>
</dbReference>
<comment type="caution">
    <text evidence="1">The sequence shown here is derived from an EMBL/GenBank/DDBJ whole genome shotgun (WGS) entry which is preliminary data.</text>
</comment>
<proteinExistence type="predicted"/>
<dbReference type="eggNOG" id="COG4929">
    <property type="taxonomic scope" value="Bacteria"/>
</dbReference>
<reference evidence="2" key="1">
    <citation type="submission" date="2014-04" db="EMBL/GenBank/DDBJ databases">
        <title>Whole-Genome optical mapping and complete genome sequence of Sphingobacterium deserti sp. nov., a new spaces isolated from desert in the west of China.</title>
        <authorList>
            <person name="Teng C."/>
            <person name="Zhou Z."/>
            <person name="Li X."/>
            <person name="Chen M."/>
            <person name="Lin M."/>
            <person name="Wang L."/>
            <person name="Su S."/>
            <person name="Zhang C."/>
            <person name="Zhang W."/>
        </authorList>
    </citation>
    <scope>NUCLEOTIDE SEQUENCE [LARGE SCALE GENOMIC DNA]</scope>
    <source>
        <strain evidence="2">ACCC05744</strain>
    </source>
</reference>
<dbReference type="PATRIC" id="fig|1229276.3.peg.2818"/>
<evidence type="ECO:0000313" key="1">
    <source>
        <dbReference type="EMBL" id="KGE13490.1"/>
    </source>
</evidence>
<keyword evidence="2" id="KW-1185">Reference proteome</keyword>
<dbReference type="AlphaFoldDB" id="A0A0B8T767"/>
<dbReference type="RefSeq" id="WP_241462428.1">
    <property type="nucleotide sequence ID" value="NZ_JJMU01000050.1"/>
</dbReference>
<reference evidence="1 2" key="2">
    <citation type="journal article" date="2015" name="PLoS ONE">
        <title>Whole-Genome Optical Mapping and Finished Genome Sequence of Sphingobacterium deserti sp. nov., a New Species Isolated from the Western Desert of China.</title>
        <authorList>
            <person name="Teng C."/>
            <person name="Zhou Z."/>
            <person name="Molnar I."/>
            <person name="Li X."/>
            <person name="Tang R."/>
            <person name="Chen M."/>
            <person name="Wang L."/>
            <person name="Su S."/>
            <person name="Zhang W."/>
            <person name="Lin M."/>
        </authorList>
    </citation>
    <scope>NUCLEOTIDE SEQUENCE [LARGE SCALE GENOMIC DNA]</scope>
    <source>
        <strain evidence="2">ACCC05744</strain>
    </source>
</reference>
<dbReference type="STRING" id="1229276.DI53_2736"/>
<dbReference type="Pfam" id="PF14345">
    <property type="entry name" value="GDYXXLXY"/>
    <property type="match status" value="1"/>
</dbReference>
<sequence>MINIKKYKGTIIVVNLVLLLAYFNYSVFSKEQLLTEGKLILLKLAPVDPRSLMQGDYMNLRYDIVQGVYPDSVGRRGYCVLQVLPDKTTRLKRFQAEKEPLAKDEQLLSFTSPNKWTIALGAESFFFQEGQSEKYEHAKYGGLRVDRSGKSLLVGLYDENLKEIR</sequence>
<evidence type="ECO:0008006" key="3">
    <source>
        <dbReference type="Google" id="ProtNLM"/>
    </source>
</evidence>
<gene>
    <name evidence="1" type="ORF">DI53_2736</name>
</gene>
<evidence type="ECO:0000313" key="2">
    <source>
        <dbReference type="Proteomes" id="UP000031802"/>
    </source>
</evidence>
<accession>A0A0B8T767</accession>